<dbReference type="Pfam" id="PF06037">
    <property type="entry name" value="DUF922"/>
    <property type="match status" value="1"/>
</dbReference>
<sequence>MSIKIFITLLFFFAAFTAVAQLPDNRISWQKDALTWDDFLGPIDGTSPFHASTNSGLSYSWSMKSSNGNIDFNYIVETFFLPDNSWVITDKATPHLLSHEQLHFDITELHGRKLRQAMKGFDPMKTKDVKVHLKKLYTATETGRKQMQERFDLETDHSRDKAVQEKWQKFLDAELKKLEEFSG</sequence>
<name>A0ABW5IVS2_9FLAO</name>
<protein>
    <submittedName>
        <fullName evidence="2">DUF922 domain-containing protein</fullName>
    </submittedName>
</protein>
<feature type="signal peptide" evidence="1">
    <location>
        <begin position="1"/>
        <end position="20"/>
    </location>
</feature>
<feature type="chain" id="PRO_5047266551" evidence="1">
    <location>
        <begin position="21"/>
        <end position="183"/>
    </location>
</feature>
<dbReference type="Proteomes" id="UP001597468">
    <property type="component" value="Unassembled WGS sequence"/>
</dbReference>
<dbReference type="InterPro" id="IPR010321">
    <property type="entry name" value="DUF922"/>
</dbReference>
<organism evidence="2 3">
    <name type="scientific">Salinimicrobium flavum</name>
    <dbReference type="NCBI Taxonomy" id="1737065"/>
    <lineage>
        <taxon>Bacteria</taxon>
        <taxon>Pseudomonadati</taxon>
        <taxon>Bacteroidota</taxon>
        <taxon>Flavobacteriia</taxon>
        <taxon>Flavobacteriales</taxon>
        <taxon>Flavobacteriaceae</taxon>
        <taxon>Salinimicrobium</taxon>
    </lineage>
</organism>
<evidence type="ECO:0000256" key="1">
    <source>
        <dbReference type="SAM" id="SignalP"/>
    </source>
</evidence>
<comment type="caution">
    <text evidence="2">The sequence shown here is derived from an EMBL/GenBank/DDBJ whole genome shotgun (WGS) entry which is preliminary data.</text>
</comment>
<keyword evidence="1" id="KW-0732">Signal</keyword>
<proteinExistence type="predicted"/>
<dbReference type="RefSeq" id="WP_380748141.1">
    <property type="nucleotide sequence ID" value="NZ_JBHULT010000005.1"/>
</dbReference>
<dbReference type="EMBL" id="JBHULT010000005">
    <property type="protein sequence ID" value="MFD2516760.1"/>
    <property type="molecule type" value="Genomic_DNA"/>
</dbReference>
<reference evidence="3" key="1">
    <citation type="journal article" date="2019" name="Int. J. Syst. Evol. Microbiol.">
        <title>The Global Catalogue of Microorganisms (GCM) 10K type strain sequencing project: providing services to taxonomists for standard genome sequencing and annotation.</title>
        <authorList>
            <consortium name="The Broad Institute Genomics Platform"/>
            <consortium name="The Broad Institute Genome Sequencing Center for Infectious Disease"/>
            <person name="Wu L."/>
            <person name="Ma J."/>
        </authorList>
    </citation>
    <scope>NUCLEOTIDE SEQUENCE [LARGE SCALE GENOMIC DNA]</scope>
    <source>
        <strain evidence="3">KCTC 42585</strain>
    </source>
</reference>
<gene>
    <name evidence="2" type="ORF">ACFSTG_02545</name>
</gene>
<accession>A0ABW5IVS2</accession>
<evidence type="ECO:0000313" key="3">
    <source>
        <dbReference type="Proteomes" id="UP001597468"/>
    </source>
</evidence>
<keyword evidence="3" id="KW-1185">Reference proteome</keyword>
<evidence type="ECO:0000313" key="2">
    <source>
        <dbReference type="EMBL" id="MFD2516760.1"/>
    </source>
</evidence>